<gene>
    <name evidence="7" type="ORF">WHR41_01216</name>
</gene>
<dbReference type="GO" id="GO:0071944">
    <property type="term" value="C:cell periphery"/>
    <property type="evidence" value="ECO:0007669"/>
    <property type="project" value="UniProtKB-ARBA"/>
</dbReference>
<dbReference type="RefSeq" id="XP_069233413.1">
    <property type="nucleotide sequence ID" value="XM_069369822.1"/>
</dbReference>
<reference evidence="7 8" key="1">
    <citation type="journal article" date="2020" name="Microbiol. Resour. Announc.">
        <title>Draft Genome Sequence of a Cladosporium Species Isolated from the Mesophotic Ascidian Didemnum maculosum.</title>
        <authorList>
            <person name="Gioti A."/>
            <person name="Siaperas R."/>
            <person name="Nikolaivits E."/>
            <person name="Le Goff G."/>
            <person name="Ouazzani J."/>
            <person name="Kotoulas G."/>
            <person name="Topakas E."/>
        </authorList>
    </citation>
    <scope>NUCLEOTIDE SEQUENCE [LARGE SCALE GENOMIC DNA]</scope>
    <source>
        <strain evidence="7 8">TM138-S3</strain>
    </source>
</reference>
<keyword evidence="2 6" id="KW-0812">Transmembrane</keyword>
<dbReference type="PANTHER" id="PTHR15549">
    <property type="entry name" value="PAIRED IMMUNOGLOBULIN-LIKE TYPE 2 RECEPTOR"/>
    <property type="match status" value="1"/>
</dbReference>
<keyword evidence="8" id="KW-1185">Reference proteome</keyword>
<evidence type="ECO:0000256" key="4">
    <source>
        <dbReference type="ARBA" id="ARBA00023136"/>
    </source>
</evidence>
<evidence type="ECO:0000256" key="6">
    <source>
        <dbReference type="SAM" id="Phobius"/>
    </source>
</evidence>
<feature type="region of interest" description="Disordered" evidence="5">
    <location>
        <begin position="185"/>
        <end position="257"/>
    </location>
</feature>
<keyword evidence="4 6" id="KW-0472">Membrane</keyword>
<protein>
    <submittedName>
        <fullName evidence="7">Uncharacterized protein</fullName>
    </submittedName>
</protein>
<feature type="region of interest" description="Disordered" evidence="5">
    <location>
        <begin position="78"/>
        <end position="116"/>
    </location>
</feature>
<dbReference type="GO" id="GO:0016020">
    <property type="term" value="C:membrane"/>
    <property type="evidence" value="ECO:0007669"/>
    <property type="project" value="UniProtKB-SubCell"/>
</dbReference>
<evidence type="ECO:0000256" key="1">
    <source>
        <dbReference type="ARBA" id="ARBA00004167"/>
    </source>
</evidence>
<comment type="caution">
    <text evidence="7">The sequence shown here is derived from an EMBL/GenBank/DDBJ whole genome shotgun (WGS) entry which is preliminary data.</text>
</comment>
<comment type="subcellular location">
    <subcellularLocation>
        <location evidence="1">Membrane</location>
        <topology evidence="1">Single-pass membrane protein</topology>
    </subcellularLocation>
</comment>
<organism evidence="7 8">
    <name type="scientific">Cladosporium halotolerans</name>
    <dbReference type="NCBI Taxonomy" id="1052096"/>
    <lineage>
        <taxon>Eukaryota</taxon>
        <taxon>Fungi</taxon>
        <taxon>Dikarya</taxon>
        <taxon>Ascomycota</taxon>
        <taxon>Pezizomycotina</taxon>
        <taxon>Dothideomycetes</taxon>
        <taxon>Dothideomycetidae</taxon>
        <taxon>Cladosporiales</taxon>
        <taxon>Cladosporiaceae</taxon>
        <taxon>Cladosporium</taxon>
    </lineage>
</organism>
<dbReference type="Proteomes" id="UP000803884">
    <property type="component" value="Unassembled WGS sequence"/>
</dbReference>
<feature type="transmembrane region" description="Helical" evidence="6">
    <location>
        <begin position="123"/>
        <end position="145"/>
    </location>
</feature>
<name>A0AB34KZT4_9PEZI</name>
<evidence type="ECO:0000313" key="7">
    <source>
        <dbReference type="EMBL" id="KAL1590308.1"/>
    </source>
</evidence>
<dbReference type="GeneID" id="96002660"/>
<accession>A0AB34KZT4</accession>
<feature type="compositionally biased region" description="Basic and acidic residues" evidence="5">
    <location>
        <begin position="233"/>
        <end position="257"/>
    </location>
</feature>
<evidence type="ECO:0000256" key="3">
    <source>
        <dbReference type="ARBA" id="ARBA00022989"/>
    </source>
</evidence>
<evidence type="ECO:0000256" key="5">
    <source>
        <dbReference type="SAM" id="MobiDB-lite"/>
    </source>
</evidence>
<feature type="compositionally biased region" description="Polar residues" evidence="5">
    <location>
        <begin position="196"/>
        <end position="208"/>
    </location>
</feature>
<keyword evidence="3 6" id="KW-1133">Transmembrane helix</keyword>
<evidence type="ECO:0000313" key="8">
    <source>
        <dbReference type="Proteomes" id="UP000803884"/>
    </source>
</evidence>
<dbReference type="InterPro" id="IPR051694">
    <property type="entry name" value="Immunoregulatory_rcpt-like"/>
</dbReference>
<feature type="compositionally biased region" description="Low complexity" evidence="5">
    <location>
        <begin position="78"/>
        <end position="105"/>
    </location>
</feature>
<dbReference type="AlphaFoldDB" id="A0AB34KZT4"/>
<evidence type="ECO:0000256" key="2">
    <source>
        <dbReference type="ARBA" id="ARBA00022692"/>
    </source>
</evidence>
<dbReference type="EMBL" id="JAAQHG020000003">
    <property type="protein sequence ID" value="KAL1590308.1"/>
    <property type="molecule type" value="Genomic_DNA"/>
</dbReference>
<proteinExistence type="predicted"/>
<feature type="region of interest" description="Disordered" evidence="5">
    <location>
        <begin position="151"/>
        <end position="172"/>
    </location>
</feature>
<sequence length="257" mass="27024">MGSNARVAFYAPTALAPYVSLPKTHGGETSYFSPMTDAKGSKTWSDQPVSGYTPTYVSQLATYSQPTSVVLINAKGKASPSTNSAAASTTATPASPSTDATSNSNVTSQQTPSPEGLSVGAKAGIGAGIAVFVLALTALILIVLLRRKRRSQPPQIQQTSCPFPAGTPLQSSPYFAQQEKDSWQAYSVGSSPPVLSPQSFPTYSSQFSHPDASFYTDQHSPKPMDGSPPMELPAERHVHELQSGEEDGAGRRQGEGK</sequence>
<dbReference type="PANTHER" id="PTHR15549:SF30">
    <property type="entry name" value="MID2 DOMAIN-CONTAINING PROTEIN"/>
    <property type="match status" value="1"/>
</dbReference>
<feature type="compositionally biased region" description="Polar residues" evidence="5">
    <location>
        <begin position="152"/>
        <end position="161"/>
    </location>
</feature>